<dbReference type="InterPro" id="IPR007848">
    <property type="entry name" value="Small_mtfrase_dom"/>
</dbReference>
<dbReference type="InterPro" id="IPR004556">
    <property type="entry name" value="HemK-like"/>
</dbReference>
<evidence type="ECO:0000256" key="4">
    <source>
        <dbReference type="ARBA" id="ARBA00048391"/>
    </source>
</evidence>
<dbReference type="PANTHER" id="PTHR18895:SF74">
    <property type="entry name" value="MTRF1L RELEASE FACTOR GLUTAMINE METHYLTRANSFERASE"/>
    <property type="match status" value="1"/>
</dbReference>
<evidence type="ECO:0000313" key="8">
    <source>
        <dbReference type="EMBL" id="PYG87190.1"/>
    </source>
</evidence>
<dbReference type="PROSITE" id="PS00092">
    <property type="entry name" value="N6_MTASE"/>
    <property type="match status" value="1"/>
</dbReference>
<dbReference type="Pfam" id="PF05175">
    <property type="entry name" value="MTS"/>
    <property type="match status" value="1"/>
</dbReference>
<reference evidence="8 9" key="1">
    <citation type="submission" date="2018-06" db="EMBL/GenBank/DDBJ databases">
        <title>Genomic Encyclopedia of Type Strains, Phase I: the one thousand microbial genomes (KMG-I) project.</title>
        <authorList>
            <person name="Kyrpides N."/>
        </authorList>
    </citation>
    <scope>NUCLEOTIDE SEQUENCE [LARGE SCALE GENOMIC DNA]</scope>
    <source>
        <strain evidence="8 9">DSM 19573</strain>
    </source>
</reference>
<feature type="domain" description="Release factor glutamine methyltransferase N-terminal" evidence="7">
    <location>
        <begin position="7"/>
        <end position="75"/>
    </location>
</feature>
<evidence type="ECO:0000259" key="7">
    <source>
        <dbReference type="Pfam" id="PF17827"/>
    </source>
</evidence>
<dbReference type="Pfam" id="PF17827">
    <property type="entry name" value="PrmC_N"/>
    <property type="match status" value="1"/>
</dbReference>
<dbReference type="PANTHER" id="PTHR18895">
    <property type="entry name" value="HEMK METHYLTRANSFERASE"/>
    <property type="match status" value="1"/>
</dbReference>
<keyword evidence="1 5" id="KW-0489">Methyltransferase</keyword>
<feature type="domain" description="Methyltransferase small" evidence="6">
    <location>
        <begin position="126"/>
        <end position="207"/>
    </location>
</feature>
<evidence type="ECO:0000313" key="9">
    <source>
        <dbReference type="Proteomes" id="UP000248132"/>
    </source>
</evidence>
<sequence>MNIKEYFRFAAESLRKADIETPEFDAGVMLCCVLKCGRAYLYTHYDRVLVSLELEALDEMLRQRINNVPLQYIIGETEFMGLPFSVSPEVLIPRQDTESVIEEGIRLVKLFAEQAETNKSKEYANRAIRVLDMCTGSGCIAVSIAHYCPESVVVACDISQEALKIAEKNCRRNCVENRVGLRCGNLFNALDDGQLFDIIVSNPPYIETGVIPELQKEVKNYEPYLALDGGQDGLDFYRQIVVNAPAYLKNGGYLVLEIGYNQGQSVKNIMNQNFHDIEICKDISGNDRILTGRYIKP</sequence>
<dbReference type="InterPro" id="IPR002052">
    <property type="entry name" value="DNA_methylase_N6_adenine_CS"/>
</dbReference>
<dbReference type="Proteomes" id="UP000248132">
    <property type="component" value="Unassembled WGS sequence"/>
</dbReference>
<dbReference type="RefSeq" id="WP_110462350.1">
    <property type="nucleotide sequence ID" value="NZ_QKMR01000013.1"/>
</dbReference>
<dbReference type="InterPro" id="IPR029063">
    <property type="entry name" value="SAM-dependent_MTases_sf"/>
</dbReference>
<name>A0A318XIY4_9FIRM</name>
<evidence type="ECO:0000256" key="5">
    <source>
        <dbReference type="HAMAP-Rule" id="MF_02126"/>
    </source>
</evidence>
<dbReference type="GO" id="GO:0102559">
    <property type="term" value="F:peptide chain release factor N(5)-glutamine methyltransferase activity"/>
    <property type="evidence" value="ECO:0007669"/>
    <property type="project" value="UniProtKB-EC"/>
</dbReference>
<comment type="function">
    <text evidence="5">Methylates the class 1 translation termination release factors RF1/PrfA and RF2/PrfB on the glutamine residue of the universally conserved GGQ motif.</text>
</comment>
<keyword evidence="2 5" id="KW-0808">Transferase</keyword>
<dbReference type="InterPro" id="IPR040758">
    <property type="entry name" value="PrmC_N"/>
</dbReference>
<dbReference type="GO" id="GO:0032259">
    <property type="term" value="P:methylation"/>
    <property type="evidence" value="ECO:0007669"/>
    <property type="project" value="UniProtKB-KW"/>
</dbReference>
<dbReference type="GO" id="GO:0003676">
    <property type="term" value="F:nucleic acid binding"/>
    <property type="evidence" value="ECO:0007669"/>
    <property type="project" value="InterPro"/>
</dbReference>
<dbReference type="EC" id="2.1.1.297" evidence="5"/>
<evidence type="ECO:0000259" key="6">
    <source>
        <dbReference type="Pfam" id="PF05175"/>
    </source>
</evidence>
<dbReference type="AlphaFoldDB" id="A0A318XIY4"/>
<accession>A0A318XIY4</accession>
<comment type="caution">
    <text evidence="5">Lacks conserved residue(s) required for the propagation of feature annotation.</text>
</comment>
<dbReference type="EMBL" id="QKMR01000013">
    <property type="protein sequence ID" value="PYG87190.1"/>
    <property type="molecule type" value="Genomic_DNA"/>
</dbReference>
<gene>
    <name evidence="5" type="primary">prmC</name>
    <name evidence="8" type="ORF">LY28_02328</name>
</gene>
<dbReference type="Gene3D" id="3.40.50.150">
    <property type="entry name" value="Vaccinia Virus protein VP39"/>
    <property type="match status" value="1"/>
</dbReference>
<proteinExistence type="inferred from homology"/>
<dbReference type="HAMAP" id="MF_02126">
    <property type="entry name" value="RF_methyltr_PrmC"/>
    <property type="match status" value="1"/>
</dbReference>
<keyword evidence="3 5" id="KW-0949">S-adenosyl-L-methionine</keyword>
<dbReference type="OrthoDB" id="9800643at2"/>
<evidence type="ECO:0000256" key="2">
    <source>
        <dbReference type="ARBA" id="ARBA00022679"/>
    </source>
</evidence>
<feature type="binding site" evidence="5">
    <location>
        <begin position="202"/>
        <end position="205"/>
    </location>
    <ligand>
        <name>substrate</name>
    </ligand>
</feature>
<dbReference type="InterPro" id="IPR050320">
    <property type="entry name" value="N5-glutamine_MTase"/>
</dbReference>
<dbReference type="CDD" id="cd02440">
    <property type="entry name" value="AdoMet_MTases"/>
    <property type="match status" value="1"/>
</dbReference>
<dbReference type="NCBIfam" id="TIGR00536">
    <property type="entry name" value="hemK_fam"/>
    <property type="match status" value="1"/>
</dbReference>
<comment type="catalytic activity">
    <reaction evidence="4 5">
        <text>L-glutaminyl-[peptide chain release factor] + S-adenosyl-L-methionine = N(5)-methyl-L-glutaminyl-[peptide chain release factor] + S-adenosyl-L-homocysteine + H(+)</text>
        <dbReference type="Rhea" id="RHEA:42896"/>
        <dbReference type="Rhea" id="RHEA-COMP:10271"/>
        <dbReference type="Rhea" id="RHEA-COMP:10272"/>
        <dbReference type="ChEBI" id="CHEBI:15378"/>
        <dbReference type="ChEBI" id="CHEBI:30011"/>
        <dbReference type="ChEBI" id="CHEBI:57856"/>
        <dbReference type="ChEBI" id="CHEBI:59789"/>
        <dbReference type="ChEBI" id="CHEBI:61891"/>
        <dbReference type="EC" id="2.1.1.297"/>
    </reaction>
</comment>
<evidence type="ECO:0000256" key="1">
    <source>
        <dbReference type="ARBA" id="ARBA00022603"/>
    </source>
</evidence>
<feature type="binding site" evidence="5">
    <location>
        <position position="202"/>
    </location>
    <ligand>
        <name>S-adenosyl-L-methionine</name>
        <dbReference type="ChEBI" id="CHEBI:59789"/>
    </ligand>
</feature>
<dbReference type="SUPFAM" id="SSF53335">
    <property type="entry name" value="S-adenosyl-L-methionine-dependent methyltransferases"/>
    <property type="match status" value="1"/>
</dbReference>
<comment type="similarity">
    <text evidence="5">Belongs to the protein N5-glutamine methyltransferase family. PrmC subfamily.</text>
</comment>
<dbReference type="NCBIfam" id="TIGR03534">
    <property type="entry name" value="RF_mod_PrmC"/>
    <property type="match status" value="1"/>
</dbReference>
<keyword evidence="9" id="KW-1185">Reference proteome</keyword>
<protein>
    <recommendedName>
        <fullName evidence="5">Release factor glutamine methyltransferase</fullName>
        <shortName evidence="5">RF MTase</shortName>
        <ecNumber evidence="5">2.1.1.297</ecNumber>
    </recommendedName>
    <alternativeName>
        <fullName evidence="5">N5-glutamine methyltransferase PrmC</fullName>
    </alternativeName>
    <alternativeName>
        <fullName evidence="5">Protein-(glutamine-N5) MTase PrmC</fullName>
    </alternativeName>
    <alternativeName>
        <fullName evidence="5">Protein-glutamine N-methyltransferase PrmC</fullName>
    </alternativeName>
</protein>
<evidence type="ECO:0000256" key="3">
    <source>
        <dbReference type="ARBA" id="ARBA00022691"/>
    </source>
</evidence>
<dbReference type="InterPro" id="IPR019874">
    <property type="entry name" value="RF_methyltr_PrmC"/>
</dbReference>
<comment type="caution">
    <text evidence="8">The sequence shown here is derived from an EMBL/GenBank/DDBJ whole genome shotgun (WGS) entry which is preliminary data.</text>
</comment>
<dbReference type="Gene3D" id="1.10.8.10">
    <property type="entry name" value="DNA helicase RuvA subunit, C-terminal domain"/>
    <property type="match status" value="1"/>
</dbReference>
<organism evidence="8 9">
    <name type="scientific">Ruminiclostridium sufflavum DSM 19573</name>
    <dbReference type="NCBI Taxonomy" id="1121337"/>
    <lineage>
        <taxon>Bacteria</taxon>
        <taxon>Bacillati</taxon>
        <taxon>Bacillota</taxon>
        <taxon>Clostridia</taxon>
        <taxon>Eubacteriales</taxon>
        <taxon>Oscillospiraceae</taxon>
        <taxon>Ruminiclostridium</taxon>
    </lineage>
</organism>
<feature type="binding site" evidence="5">
    <location>
        <position position="157"/>
    </location>
    <ligand>
        <name>S-adenosyl-L-methionine</name>
        <dbReference type="ChEBI" id="CHEBI:59789"/>
    </ligand>
</feature>